<keyword evidence="10 12" id="KW-0496">Mitochondrion</keyword>
<keyword evidence="9 12" id="KW-0406">Ion transport</keyword>
<evidence type="ECO:0000256" key="6">
    <source>
        <dbReference type="ARBA" id="ARBA00022692"/>
    </source>
</evidence>
<keyword evidence="6 12" id="KW-0812">Transmembrane</keyword>
<evidence type="ECO:0000256" key="4">
    <source>
        <dbReference type="ARBA" id="ARBA00022448"/>
    </source>
</evidence>
<dbReference type="Pfam" id="PF00895">
    <property type="entry name" value="ATP-synt_8"/>
    <property type="match status" value="1"/>
</dbReference>
<protein>
    <recommendedName>
        <fullName evidence="12">ATP synthase complex subunit 8</fullName>
    </recommendedName>
</protein>
<evidence type="ECO:0000256" key="7">
    <source>
        <dbReference type="ARBA" id="ARBA00022781"/>
    </source>
</evidence>
<keyword evidence="8 13" id="KW-1133">Transmembrane helix</keyword>
<name>A0A514LQE5_9HEMI</name>
<dbReference type="GO" id="GO:0015986">
    <property type="term" value="P:proton motive force-driven ATP synthesis"/>
    <property type="evidence" value="ECO:0007669"/>
    <property type="project" value="InterPro"/>
</dbReference>
<keyword evidence="4 12" id="KW-0813">Transport</keyword>
<evidence type="ECO:0000256" key="12">
    <source>
        <dbReference type="RuleBase" id="RU003661"/>
    </source>
</evidence>
<evidence type="ECO:0000256" key="1">
    <source>
        <dbReference type="ARBA" id="ARBA00004304"/>
    </source>
</evidence>
<feature type="transmembrane region" description="Helical" evidence="13">
    <location>
        <begin position="6"/>
        <end position="30"/>
    </location>
</feature>
<accession>A0A514LQE5</accession>
<evidence type="ECO:0000256" key="10">
    <source>
        <dbReference type="ARBA" id="ARBA00023128"/>
    </source>
</evidence>
<dbReference type="GO" id="GO:0045259">
    <property type="term" value="C:proton-transporting ATP synthase complex"/>
    <property type="evidence" value="ECO:0007669"/>
    <property type="project" value="UniProtKB-KW"/>
</dbReference>
<reference evidence="14" key="1">
    <citation type="journal article" date="2019" name="Methods Ecol Evol">
        <title>Cost efficient high throughput capture of museum arthropod specimen DNA using PCR generated baits.</title>
        <authorList>
            <person name="Knyshov A."/>
            <person name="Gordon E.R.L."/>
            <person name="Weirauch C."/>
        </authorList>
    </citation>
    <scope>NUCLEOTIDE SEQUENCE</scope>
</reference>
<keyword evidence="5 12" id="KW-0138">CF(0)</keyword>
<evidence type="ECO:0000256" key="11">
    <source>
        <dbReference type="ARBA" id="ARBA00023136"/>
    </source>
</evidence>
<keyword evidence="7 12" id="KW-0375">Hydrogen ion transport</keyword>
<geneLocation type="mitochondrion" evidence="14"/>
<sequence length="52" mass="6301">MPQMSPMWWSLLFTSFLAAYLLIMICMYTYNIYSIASKKESNKNVKNINWKW</sequence>
<evidence type="ECO:0000256" key="2">
    <source>
        <dbReference type="ARBA" id="ARBA00008892"/>
    </source>
</evidence>
<proteinExistence type="inferred from homology"/>
<comment type="subcellular location">
    <subcellularLocation>
        <location evidence="1 12">Mitochondrion membrane</location>
        <topology evidence="1 12">Single-pass membrane protein</topology>
    </subcellularLocation>
</comment>
<evidence type="ECO:0000256" key="9">
    <source>
        <dbReference type="ARBA" id="ARBA00023065"/>
    </source>
</evidence>
<evidence type="ECO:0000256" key="3">
    <source>
        <dbReference type="ARBA" id="ARBA00011291"/>
    </source>
</evidence>
<evidence type="ECO:0000256" key="5">
    <source>
        <dbReference type="ARBA" id="ARBA00022547"/>
    </source>
</evidence>
<dbReference type="EMBL" id="MK393983">
    <property type="protein sequence ID" value="QDI93845.1"/>
    <property type="molecule type" value="Genomic_DNA"/>
</dbReference>
<dbReference type="GO" id="GO:0031966">
    <property type="term" value="C:mitochondrial membrane"/>
    <property type="evidence" value="ECO:0007669"/>
    <property type="project" value="UniProtKB-SubCell"/>
</dbReference>
<evidence type="ECO:0000313" key="14">
    <source>
        <dbReference type="EMBL" id="QDI93845.1"/>
    </source>
</evidence>
<evidence type="ECO:0000256" key="13">
    <source>
        <dbReference type="SAM" id="Phobius"/>
    </source>
</evidence>
<dbReference type="GO" id="GO:0015078">
    <property type="term" value="F:proton transmembrane transporter activity"/>
    <property type="evidence" value="ECO:0007669"/>
    <property type="project" value="InterPro"/>
</dbReference>
<keyword evidence="11 13" id="KW-0472">Membrane</keyword>
<dbReference type="AlphaFoldDB" id="A0A514LQE5"/>
<evidence type="ECO:0000256" key="8">
    <source>
        <dbReference type="ARBA" id="ARBA00022989"/>
    </source>
</evidence>
<organism evidence="14">
    <name type="scientific">Tuxedo elongatus</name>
    <dbReference type="NCBI Taxonomy" id="2127003"/>
    <lineage>
        <taxon>Eukaryota</taxon>
        <taxon>Metazoa</taxon>
        <taxon>Ecdysozoa</taxon>
        <taxon>Arthropoda</taxon>
        <taxon>Hexapoda</taxon>
        <taxon>Insecta</taxon>
        <taxon>Pterygota</taxon>
        <taxon>Neoptera</taxon>
        <taxon>Paraneoptera</taxon>
        <taxon>Hemiptera</taxon>
        <taxon>Heteroptera</taxon>
        <taxon>Panheteroptera</taxon>
        <taxon>Cimicomorpha</taxon>
        <taxon>Miridae</taxon>
        <taxon>Phylini</taxon>
        <taxon>Tuxedo</taxon>
    </lineage>
</organism>
<comment type="subunit">
    <text evidence="3">F-type ATPases have 2 components, CF(1) - the catalytic core - and CF(0) - the membrane proton channel.</text>
</comment>
<gene>
    <name evidence="14" type="primary">ATP8</name>
</gene>
<dbReference type="InterPro" id="IPR001421">
    <property type="entry name" value="ATP8_metazoa"/>
</dbReference>
<comment type="similarity">
    <text evidence="2 12">Belongs to the ATPase protein 8 family.</text>
</comment>